<evidence type="ECO:0008006" key="4">
    <source>
        <dbReference type="Google" id="ProtNLM"/>
    </source>
</evidence>
<evidence type="ECO:0000256" key="1">
    <source>
        <dbReference type="SAM" id="SignalP"/>
    </source>
</evidence>
<dbReference type="InterPro" id="IPR011486">
    <property type="entry name" value="BBP2"/>
</dbReference>
<sequence>MKKNILTLVFSLVALFSFAQINIDSSFTLSGSVDVYYRGNLNASNNPTPNADGFANTTAPGTSFANGPGFSLGMFNLISAYDGDKVGFVADMVFGPRGAEAVFGSPPPLNIVNQLYGYWNVTDKVTLTLGNFNTFLGYEVISPTANFNYSTSYMFSYGPFSHSGIKMDVDLGGGFSGMLGVFNPTDATDFNPSGDYVAGAQLGYTNDMGGAWLNLIISDGFYQVDLTTGWQVTEKAYLGLNATTAQDNFSGAAIYAQYATSDALSLGFRGEYFADSGVEVIGTDESVIDLTLSANYKVGNLTIIPEFRIDLYSNDAVVLDVDAGEVGNSLASFLLAAVYAF</sequence>
<protein>
    <recommendedName>
        <fullName evidence="4">Porin</fullName>
    </recommendedName>
</protein>
<gene>
    <name evidence="2" type="ORF">GCM10007940_24290</name>
</gene>
<organism evidence="2 3">
    <name type="scientific">Portibacter lacus</name>
    <dbReference type="NCBI Taxonomy" id="1099794"/>
    <lineage>
        <taxon>Bacteria</taxon>
        <taxon>Pseudomonadati</taxon>
        <taxon>Bacteroidota</taxon>
        <taxon>Saprospiria</taxon>
        <taxon>Saprospirales</taxon>
        <taxon>Haliscomenobacteraceae</taxon>
        <taxon>Portibacter</taxon>
    </lineage>
</organism>
<dbReference type="AlphaFoldDB" id="A0AA37SQQ4"/>
<reference evidence="2" key="1">
    <citation type="journal article" date="2014" name="Int. J. Syst. Evol. Microbiol.">
        <title>Complete genome sequence of Corynebacterium casei LMG S-19264T (=DSM 44701T), isolated from a smear-ripened cheese.</title>
        <authorList>
            <consortium name="US DOE Joint Genome Institute (JGI-PGF)"/>
            <person name="Walter F."/>
            <person name="Albersmeier A."/>
            <person name="Kalinowski J."/>
            <person name="Ruckert C."/>
        </authorList>
    </citation>
    <scope>NUCLEOTIDE SEQUENCE</scope>
    <source>
        <strain evidence="2">NBRC 108769</strain>
    </source>
</reference>
<proteinExistence type="predicted"/>
<name>A0AA37SQQ4_9BACT</name>
<feature type="signal peptide" evidence="1">
    <location>
        <begin position="1"/>
        <end position="19"/>
    </location>
</feature>
<evidence type="ECO:0000313" key="2">
    <source>
        <dbReference type="EMBL" id="GLR17814.1"/>
    </source>
</evidence>
<feature type="chain" id="PRO_5041269541" description="Porin" evidence="1">
    <location>
        <begin position="20"/>
        <end position="341"/>
    </location>
</feature>
<dbReference type="SUPFAM" id="SSF56935">
    <property type="entry name" value="Porins"/>
    <property type="match status" value="1"/>
</dbReference>
<keyword evidence="3" id="KW-1185">Reference proteome</keyword>
<dbReference type="Pfam" id="PF07642">
    <property type="entry name" value="BBP2"/>
    <property type="match status" value="1"/>
</dbReference>
<dbReference type="Proteomes" id="UP001156666">
    <property type="component" value="Unassembled WGS sequence"/>
</dbReference>
<comment type="caution">
    <text evidence="2">The sequence shown here is derived from an EMBL/GenBank/DDBJ whole genome shotgun (WGS) entry which is preliminary data.</text>
</comment>
<evidence type="ECO:0000313" key="3">
    <source>
        <dbReference type="Proteomes" id="UP001156666"/>
    </source>
</evidence>
<dbReference type="RefSeq" id="WP_235291496.1">
    <property type="nucleotide sequence ID" value="NZ_BSOH01000014.1"/>
</dbReference>
<accession>A0AA37SQQ4</accession>
<dbReference type="EMBL" id="BSOH01000014">
    <property type="protein sequence ID" value="GLR17814.1"/>
    <property type="molecule type" value="Genomic_DNA"/>
</dbReference>
<keyword evidence="1" id="KW-0732">Signal</keyword>
<reference evidence="2" key="2">
    <citation type="submission" date="2023-01" db="EMBL/GenBank/DDBJ databases">
        <title>Draft genome sequence of Portibacter lacus strain NBRC 108769.</title>
        <authorList>
            <person name="Sun Q."/>
            <person name="Mori K."/>
        </authorList>
    </citation>
    <scope>NUCLEOTIDE SEQUENCE</scope>
    <source>
        <strain evidence="2">NBRC 108769</strain>
    </source>
</reference>